<dbReference type="eggNOG" id="ENOG50317VK">
    <property type="taxonomic scope" value="Bacteria"/>
</dbReference>
<proteinExistence type="predicted"/>
<sequence length="176" mass="20297">MRIDGKGIEGTVVAIDKLNHILDDCGFVRGGQWDYERVTYDYKFSSPTKGITYYLRVQGFAVEGTVDSRHALMQLLTPLLGKHYYPHGVEYGDGEDFPETLVERSNKLLEKVREQINEFQENKQETLREENKRLRAELEYLKKNQQSSSQDGTRSQQRASEEDDAVSKQAEEVEES</sequence>
<dbReference type="InterPro" id="IPR036491">
    <property type="entry name" value="YugN-like_sf"/>
</dbReference>
<dbReference type="SUPFAM" id="SSF160755">
    <property type="entry name" value="YugN-like"/>
    <property type="match status" value="1"/>
</dbReference>
<feature type="compositionally biased region" description="Basic and acidic residues" evidence="1">
    <location>
        <begin position="165"/>
        <end position="176"/>
    </location>
</feature>
<evidence type="ECO:0000256" key="1">
    <source>
        <dbReference type="SAM" id="MobiDB-lite"/>
    </source>
</evidence>
<dbReference type="Gene3D" id="3.30.310.100">
    <property type="entry name" value="YugN-like"/>
    <property type="match status" value="1"/>
</dbReference>
<feature type="compositionally biased region" description="Polar residues" evidence="1">
    <location>
        <begin position="143"/>
        <end position="158"/>
    </location>
</feature>
<dbReference type="RefSeq" id="WP_081658176.1">
    <property type="nucleotide sequence ID" value="NZ_AULI01000005.1"/>
</dbReference>
<dbReference type="OrthoDB" id="2679642at2"/>
<dbReference type="InterPro" id="IPR014967">
    <property type="entry name" value="Uncharacterised_YugN-like"/>
</dbReference>
<organism evidence="2 3">
    <name type="scientific">Pontibacillus halophilus JSM 076056 = DSM 19796</name>
    <dbReference type="NCBI Taxonomy" id="1385510"/>
    <lineage>
        <taxon>Bacteria</taxon>
        <taxon>Bacillati</taxon>
        <taxon>Bacillota</taxon>
        <taxon>Bacilli</taxon>
        <taxon>Bacillales</taxon>
        <taxon>Bacillaceae</taxon>
        <taxon>Pontibacillus</taxon>
    </lineage>
</organism>
<gene>
    <name evidence="2" type="ORF">N781_12865</name>
</gene>
<reference evidence="2 3" key="1">
    <citation type="submission" date="2013-08" db="EMBL/GenBank/DDBJ databases">
        <authorList>
            <person name="Huang J."/>
            <person name="Wang G."/>
        </authorList>
    </citation>
    <scope>NUCLEOTIDE SEQUENCE [LARGE SCALE GENOMIC DNA]</scope>
    <source>
        <strain evidence="2 3">JSM 076056</strain>
    </source>
</reference>
<evidence type="ECO:0000313" key="2">
    <source>
        <dbReference type="EMBL" id="KGX93292.1"/>
    </source>
</evidence>
<dbReference type="Proteomes" id="UP000030528">
    <property type="component" value="Unassembled WGS sequence"/>
</dbReference>
<dbReference type="Pfam" id="PF08868">
    <property type="entry name" value="YugN"/>
    <property type="match status" value="1"/>
</dbReference>
<keyword evidence="3" id="KW-1185">Reference proteome</keyword>
<name>A0A0A5IBS4_9BACI</name>
<feature type="region of interest" description="Disordered" evidence="1">
    <location>
        <begin position="139"/>
        <end position="176"/>
    </location>
</feature>
<protein>
    <submittedName>
        <fullName evidence="2">Uncharacterized protein</fullName>
    </submittedName>
</protein>
<dbReference type="STRING" id="1385510.GCA_000425205_01198"/>
<dbReference type="AlphaFoldDB" id="A0A0A5IBS4"/>
<dbReference type="EMBL" id="AVPE01000003">
    <property type="protein sequence ID" value="KGX93292.1"/>
    <property type="molecule type" value="Genomic_DNA"/>
</dbReference>
<comment type="caution">
    <text evidence="2">The sequence shown here is derived from an EMBL/GenBank/DDBJ whole genome shotgun (WGS) entry which is preliminary data.</text>
</comment>
<evidence type="ECO:0000313" key="3">
    <source>
        <dbReference type="Proteomes" id="UP000030528"/>
    </source>
</evidence>
<accession>A0A0A5IBS4</accession>